<dbReference type="PANTHER" id="PTHR37970:SF1">
    <property type="entry name" value="SERINE-RICH ADHESIN FOR PLATELETS"/>
    <property type="match status" value="1"/>
</dbReference>
<sequence length="1132" mass="123580">MSPENVCPRFKQNAWKKELCSNCFRPKEEHPEKPKRVYVDYKPLPEVSAAQSILKVNGSCDKSRNVSFANVEFEVIGYGGEEYSTDEEYSSDDEDRTEYVDSGDDEDLKRLTEANTNINGKLIVPEKLQAKTVLPTSKTSEVSPNNKTFAKPAQVKSSSPPLVTVQPFGGEPPKSLVFNFLKNKEIAAATASAAATVAALQQVPKEVEKVEKKNVEDVQLRKTETTKKTTLSRSSLVANSNEPYLNIKRCSLPADEDSGNKLGQSSTTVTPLEIPKVKLHPPETVIACVEKPALHQDNDSFYTNNNSKESDVDTAGGGGSLSSYKTRSNVPRMGTMHFKLKLAGTAQKPETAKPFAAASVDQTPPSQAPPTPPPPPPPAPPSSDPSSLTSREMAGEPDGKADSDEPGDPTTTPVNRSFLHSFKDGLTSLQHDPIVTTPLRTPVKKVGSGPARIARVHSSSSFTIRAHIFQVSISSNGSPPGAECPRSIKRQAPKPPPPPPSANNRSLSSSELVYHSAASSFSDDGDDDDDDDDDFRPDDVTMANRKLLAEYCEQIEKEQQSIQCNSVAVDHCKERSLTTPTAMVVTGGGAGGESTTRESSTLPTPSKRPVYEKKKYGKASRVGLKIKKFLRIPSRESVATPSPQPSLRPKLEIIHPLDINKSGVEIIHNAADGFYAKELASKGVINHYPVRPTKPPPPPRSLPPVVKLPTSPARPAAVRPPEVGDHLDGSKTCNSNGSGDDNYEPVNFSAPECDHHGSPEMARLTSMQYCGSETESETYPTIRFGDDFGAEDSIRNTRPGHNKSLEESYDAVVIANHEALTKLLDQATCGPKVPKELVALKTNSLQWSSFYVDPTSRLLKAGCAFYNGKWYDVPVVLSVSGQQVKLNDVLNNHFTLTKVAQFVDRVETEFSPGAETGEAYVTLWNAHRVEAIESYCKEYNAKYADVTKEAGLILVETVNLLMGLQASDVRRYSLEPLVVTRNRFGADPTVAVVQLETDFEANGCSLPEVMLKVLRLLAPTWEMTVCLSQVLRQGKPNSLSKCKALLEFWLWGPTGVTAVAADRPLSLKRWLDLERANNLHGHVCSRSVVLSVEEICFMLFLVANDEKMLTDAWTVLIDQNMRPPSDPVISKC</sequence>
<feature type="region of interest" description="Disordered" evidence="1">
    <location>
        <begin position="473"/>
        <end position="539"/>
    </location>
</feature>
<name>A0A5E4MSX6_9HEMI</name>
<feature type="region of interest" description="Disordered" evidence="1">
    <location>
        <begin position="583"/>
        <end position="608"/>
    </location>
</feature>
<organism evidence="2 3">
    <name type="scientific">Cinara cedri</name>
    <dbReference type="NCBI Taxonomy" id="506608"/>
    <lineage>
        <taxon>Eukaryota</taxon>
        <taxon>Metazoa</taxon>
        <taxon>Ecdysozoa</taxon>
        <taxon>Arthropoda</taxon>
        <taxon>Hexapoda</taxon>
        <taxon>Insecta</taxon>
        <taxon>Pterygota</taxon>
        <taxon>Neoptera</taxon>
        <taxon>Paraneoptera</taxon>
        <taxon>Hemiptera</taxon>
        <taxon>Sternorrhyncha</taxon>
        <taxon>Aphidomorpha</taxon>
        <taxon>Aphidoidea</taxon>
        <taxon>Aphididae</taxon>
        <taxon>Lachninae</taxon>
        <taxon>Cinara</taxon>
    </lineage>
</organism>
<evidence type="ECO:0000256" key="1">
    <source>
        <dbReference type="SAM" id="MobiDB-lite"/>
    </source>
</evidence>
<feature type="compositionally biased region" description="Low complexity" evidence="1">
    <location>
        <begin position="710"/>
        <end position="721"/>
    </location>
</feature>
<proteinExistence type="predicted"/>
<dbReference type="AlphaFoldDB" id="A0A5E4MSX6"/>
<dbReference type="Proteomes" id="UP000325440">
    <property type="component" value="Unassembled WGS sequence"/>
</dbReference>
<dbReference type="EMBL" id="CABPRJ010001426">
    <property type="protein sequence ID" value="VVC35388.1"/>
    <property type="molecule type" value="Genomic_DNA"/>
</dbReference>
<gene>
    <name evidence="2" type="ORF">CINCED_3A024933</name>
</gene>
<accession>A0A5E4MSX6</accession>
<feature type="compositionally biased region" description="Basic and acidic residues" evidence="1">
    <location>
        <begin position="393"/>
        <end position="403"/>
    </location>
</feature>
<feature type="region of interest" description="Disordered" evidence="1">
    <location>
        <begin position="83"/>
        <end position="104"/>
    </location>
</feature>
<feature type="region of interest" description="Disordered" evidence="1">
    <location>
        <begin position="346"/>
        <end position="435"/>
    </location>
</feature>
<keyword evidence="3" id="KW-1185">Reference proteome</keyword>
<evidence type="ECO:0000313" key="2">
    <source>
        <dbReference type="EMBL" id="VVC35388.1"/>
    </source>
</evidence>
<feature type="compositionally biased region" description="Acidic residues" evidence="1">
    <location>
        <begin position="523"/>
        <end position="536"/>
    </location>
</feature>
<feature type="region of interest" description="Disordered" evidence="1">
    <location>
        <begin position="299"/>
        <end position="332"/>
    </location>
</feature>
<dbReference type="OrthoDB" id="6381867at2759"/>
<feature type="compositionally biased region" description="Polar residues" evidence="1">
    <location>
        <begin position="134"/>
        <end position="148"/>
    </location>
</feature>
<feature type="compositionally biased region" description="Pro residues" evidence="1">
    <location>
        <begin position="366"/>
        <end position="383"/>
    </location>
</feature>
<feature type="region of interest" description="Disordered" evidence="1">
    <location>
        <begin position="134"/>
        <end position="160"/>
    </location>
</feature>
<feature type="compositionally biased region" description="Polar residues" evidence="1">
    <location>
        <begin position="502"/>
        <end position="522"/>
    </location>
</feature>
<reference evidence="2 3" key="1">
    <citation type="submission" date="2019-08" db="EMBL/GenBank/DDBJ databases">
        <authorList>
            <person name="Alioto T."/>
            <person name="Alioto T."/>
            <person name="Gomez Garrido J."/>
        </authorList>
    </citation>
    <scope>NUCLEOTIDE SEQUENCE [LARGE SCALE GENOMIC DNA]</scope>
</reference>
<feature type="region of interest" description="Disordered" evidence="1">
    <location>
        <begin position="710"/>
        <end position="739"/>
    </location>
</feature>
<protein>
    <submittedName>
        <fullName evidence="2">Uncharacterized protein</fullName>
    </submittedName>
</protein>
<evidence type="ECO:0000313" key="3">
    <source>
        <dbReference type="Proteomes" id="UP000325440"/>
    </source>
</evidence>
<dbReference type="PANTHER" id="PTHR37970">
    <property type="entry name" value="PROTEIN CBG08587"/>
    <property type="match status" value="1"/>
</dbReference>